<dbReference type="EMBL" id="JYDL01000031">
    <property type="protein sequence ID" value="KRX22440.1"/>
    <property type="molecule type" value="Genomic_DNA"/>
</dbReference>
<evidence type="ECO:0000313" key="2">
    <source>
        <dbReference type="Proteomes" id="UP000054630"/>
    </source>
</evidence>
<accession>A0A0V0S6X9</accession>
<sequence>MCWLLSSNSIRVILIDCPNVYIQNFRNGVLTVRSLDFGLLFDWLFTDRQTVWALISKWVNDF</sequence>
<gene>
    <name evidence="1" type="ORF">T07_290</name>
</gene>
<evidence type="ECO:0000313" key="1">
    <source>
        <dbReference type="EMBL" id="KRX22440.1"/>
    </source>
</evidence>
<protein>
    <submittedName>
        <fullName evidence="1">Uncharacterized protein</fullName>
    </submittedName>
</protein>
<reference evidence="1 2" key="1">
    <citation type="submission" date="2015-01" db="EMBL/GenBank/DDBJ databases">
        <title>Evolution of Trichinella species and genotypes.</title>
        <authorList>
            <person name="Korhonen P.K."/>
            <person name="Edoardo P."/>
            <person name="Giuseppe L.R."/>
            <person name="Gasser R.B."/>
        </authorList>
    </citation>
    <scope>NUCLEOTIDE SEQUENCE [LARGE SCALE GENOMIC DNA]</scope>
    <source>
        <strain evidence="1">ISS37</strain>
    </source>
</reference>
<comment type="caution">
    <text evidence="1">The sequence shown here is derived from an EMBL/GenBank/DDBJ whole genome shotgun (WGS) entry which is preliminary data.</text>
</comment>
<organism evidence="1 2">
    <name type="scientific">Trichinella nelsoni</name>
    <dbReference type="NCBI Taxonomy" id="6336"/>
    <lineage>
        <taxon>Eukaryota</taxon>
        <taxon>Metazoa</taxon>
        <taxon>Ecdysozoa</taxon>
        <taxon>Nematoda</taxon>
        <taxon>Enoplea</taxon>
        <taxon>Dorylaimia</taxon>
        <taxon>Trichinellida</taxon>
        <taxon>Trichinellidae</taxon>
        <taxon>Trichinella</taxon>
    </lineage>
</organism>
<name>A0A0V0S6X9_9BILA</name>
<proteinExistence type="predicted"/>
<dbReference type="Proteomes" id="UP000054630">
    <property type="component" value="Unassembled WGS sequence"/>
</dbReference>
<keyword evidence="2" id="KW-1185">Reference proteome</keyword>
<dbReference type="AlphaFoldDB" id="A0A0V0S6X9"/>